<evidence type="ECO:0000313" key="1">
    <source>
        <dbReference type="EMBL" id="MEU3785260.1"/>
    </source>
</evidence>
<protein>
    <submittedName>
        <fullName evidence="1">Uncharacterized protein</fullName>
    </submittedName>
</protein>
<sequence>MSALPAYITADLRFPADDILCKGDRWQRGCAAADGEAAYAIHTFEGKHFCGYHSPFDNKYAPCANCGEKPALMATEGDAVCDDCLIAINLVTEYDHYLAMTGAHDLRHPNRPAPADLPVSDSVDYNLVA</sequence>
<keyword evidence="2" id="KW-1185">Reference proteome</keyword>
<gene>
    <name evidence="1" type="ORF">AB0E89_32785</name>
</gene>
<accession>A0ABV2ZRT2</accession>
<name>A0ABV2ZRT2_9ACTN</name>
<dbReference type="EMBL" id="JBEZVE010000019">
    <property type="protein sequence ID" value="MEU3785260.1"/>
    <property type="molecule type" value="Genomic_DNA"/>
</dbReference>
<evidence type="ECO:0000313" key="2">
    <source>
        <dbReference type="Proteomes" id="UP001550739"/>
    </source>
</evidence>
<comment type="caution">
    <text evidence="1">The sequence shown here is derived from an EMBL/GenBank/DDBJ whole genome shotgun (WGS) entry which is preliminary data.</text>
</comment>
<organism evidence="1 2">
    <name type="scientific">Streptomyces sp. 900129855</name>
    <dbReference type="NCBI Taxonomy" id="3155129"/>
    <lineage>
        <taxon>Bacteria</taxon>
        <taxon>Bacillati</taxon>
        <taxon>Actinomycetota</taxon>
        <taxon>Actinomycetes</taxon>
        <taxon>Kitasatosporales</taxon>
        <taxon>Streptomycetaceae</taxon>
        <taxon>Streptomyces</taxon>
    </lineage>
</organism>
<dbReference type="Proteomes" id="UP001550739">
    <property type="component" value="Unassembled WGS sequence"/>
</dbReference>
<proteinExistence type="predicted"/>
<dbReference type="RefSeq" id="WP_334580150.1">
    <property type="nucleotide sequence ID" value="NZ_JBEZVE010000019.1"/>
</dbReference>
<reference evidence="1 2" key="1">
    <citation type="submission" date="2024-06" db="EMBL/GenBank/DDBJ databases">
        <title>The Natural Products Discovery Center: Release of the First 8490 Sequenced Strains for Exploring Actinobacteria Biosynthetic Diversity.</title>
        <authorList>
            <person name="Kalkreuter E."/>
            <person name="Kautsar S.A."/>
            <person name="Yang D."/>
            <person name="Bader C.D."/>
            <person name="Teijaro C.N."/>
            <person name="Fluegel L."/>
            <person name="Davis C.M."/>
            <person name="Simpson J.R."/>
            <person name="Lauterbach L."/>
            <person name="Steele A.D."/>
            <person name="Gui C."/>
            <person name="Meng S."/>
            <person name="Li G."/>
            <person name="Viehrig K."/>
            <person name="Ye F."/>
            <person name="Su P."/>
            <person name="Kiefer A.F."/>
            <person name="Nichols A."/>
            <person name="Cepeda A.J."/>
            <person name="Yan W."/>
            <person name="Fan B."/>
            <person name="Jiang Y."/>
            <person name="Adhikari A."/>
            <person name="Zheng C.-J."/>
            <person name="Schuster L."/>
            <person name="Cowan T.M."/>
            <person name="Smanski M.J."/>
            <person name="Chevrette M.G."/>
            <person name="De Carvalho L.P.S."/>
            <person name="Shen B."/>
        </authorList>
    </citation>
    <scope>NUCLEOTIDE SEQUENCE [LARGE SCALE GENOMIC DNA]</scope>
    <source>
        <strain evidence="1 2">NPDC033843</strain>
    </source>
</reference>